<name>A0A484FDD6_COLOR</name>
<protein>
    <submittedName>
        <fullName evidence="2">Uncharacterized protein</fullName>
    </submittedName>
</protein>
<reference evidence="3" key="1">
    <citation type="journal article" date="2013" name="New Phytol.">
        <title>Comparative genomic and transcriptomic analyses reveal the hemibiotrophic stage shift of Colletotrichum fungi.</title>
        <authorList>
            <person name="Gan P."/>
            <person name="Ikeda K."/>
            <person name="Irieda H."/>
            <person name="Narusaka M."/>
            <person name="O'Connell R.J."/>
            <person name="Narusaka Y."/>
            <person name="Takano Y."/>
            <person name="Kubo Y."/>
            <person name="Shirasu K."/>
        </authorList>
    </citation>
    <scope>NUCLEOTIDE SEQUENCE [LARGE SCALE GENOMIC DNA]</scope>
    <source>
        <strain evidence="3">104-T / ATCC 96160 / CBS 514.97 / LARS 414 / MAFF 240422</strain>
    </source>
</reference>
<reference evidence="3" key="2">
    <citation type="journal article" date="2019" name="Mol. Plant Microbe Interact.">
        <title>Genome sequence resources for four phytopathogenic fungi from the Colletotrichum orbiculare species complex.</title>
        <authorList>
            <person name="Gan P."/>
            <person name="Tsushima A."/>
            <person name="Narusaka M."/>
            <person name="Narusaka Y."/>
            <person name="Takano Y."/>
            <person name="Kubo Y."/>
            <person name="Shirasu K."/>
        </authorList>
    </citation>
    <scope>GENOME REANNOTATION</scope>
    <source>
        <strain evidence="3">104-T / ATCC 96160 / CBS 514.97 / LARS 414 / MAFF 240422</strain>
    </source>
</reference>
<proteinExistence type="predicted"/>
<comment type="caution">
    <text evidence="2">The sequence shown here is derived from an EMBL/GenBank/DDBJ whole genome shotgun (WGS) entry which is preliminary data.</text>
</comment>
<sequence length="137" mass="14415">MRLTFGRLDLRSTPPLYDETLRSKSKMSGTAPSDPAPGGRGSSRGSEQTSLDSNQHGQSQNIIDETKDTHGARSADRNVGETIDAAGSRAGLSSRVDDLLDKTSAAGAERKGASAVENGFKVGEEGDMHRLASSKQP</sequence>
<dbReference type="EMBL" id="AMCV02000040">
    <property type="protein sequence ID" value="TDZ15516.1"/>
    <property type="molecule type" value="Genomic_DNA"/>
</dbReference>
<feature type="compositionally biased region" description="Basic and acidic residues" evidence="1">
    <location>
        <begin position="64"/>
        <end position="79"/>
    </location>
</feature>
<evidence type="ECO:0000256" key="1">
    <source>
        <dbReference type="SAM" id="MobiDB-lite"/>
    </source>
</evidence>
<evidence type="ECO:0000313" key="3">
    <source>
        <dbReference type="Proteomes" id="UP000014480"/>
    </source>
</evidence>
<dbReference type="OrthoDB" id="4132874at2759"/>
<gene>
    <name evidence="2" type="ORF">Cob_v011636</name>
</gene>
<feature type="region of interest" description="Disordered" evidence="1">
    <location>
        <begin position="1"/>
        <end position="137"/>
    </location>
</feature>
<dbReference type="AlphaFoldDB" id="A0A484FDD6"/>
<keyword evidence="3" id="KW-1185">Reference proteome</keyword>
<evidence type="ECO:0000313" key="2">
    <source>
        <dbReference type="EMBL" id="TDZ15516.1"/>
    </source>
</evidence>
<dbReference type="Proteomes" id="UP000014480">
    <property type="component" value="Unassembled WGS sequence"/>
</dbReference>
<feature type="compositionally biased region" description="Polar residues" evidence="1">
    <location>
        <begin position="47"/>
        <end position="63"/>
    </location>
</feature>
<organism evidence="2 3">
    <name type="scientific">Colletotrichum orbiculare (strain 104-T / ATCC 96160 / CBS 514.97 / LARS 414 / MAFF 240422)</name>
    <name type="common">Cucumber anthracnose fungus</name>
    <name type="synonym">Colletotrichum lagenarium</name>
    <dbReference type="NCBI Taxonomy" id="1213857"/>
    <lineage>
        <taxon>Eukaryota</taxon>
        <taxon>Fungi</taxon>
        <taxon>Dikarya</taxon>
        <taxon>Ascomycota</taxon>
        <taxon>Pezizomycotina</taxon>
        <taxon>Sordariomycetes</taxon>
        <taxon>Hypocreomycetidae</taxon>
        <taxon>Glomerellales</taxon>
        <taxon>Glomerellaceae</taxon>
        <taxon>Colletotrichum</taxon>
        <taxon>Colletotrichum orbiculare species complex</taxon>
    </lineage>
</organism>
<accession>A0A484FDD6</accession>